<dbReference type="Gene3D" id="2.40.280.10">
    <property type="match status" value="1"/>
</dbReference>
<sequence>MKSEARRVLCMNKKARGAYDILETIEAGIALSGPEVKSLRGGGGSIKDSYAQITDSEAYIINFHIAPYVQASIFNVDPERKRKLLLHRREITRLSGKIKEKGLTLVPLSVYLKGNLIKVELGLAKGRKEYRKKEVIKERDIKRDMAREVKSWKHR</sequence>
<dbReference type="PROSITE" id="PS01317">
    <property type="entry name" value="SSRP"/>
    <property type="match status" value="1"/>
</dbReference>
<dbReference type="InterPro" id="IPR020081">
    <property type="entry name" value="SsrA-bd_prot_CS"/>
</dbReference>
<dbReference type="GO" id="GO:0003723">
    <property type="term" value="F:RNA binding"/>
    <property type="evidence" value="ECO:0007669"/>
    <property type="project" value="UniProtKB-KW"/>
</dbReference>
<dbReference type="PANTHER" id="PTHR30308">
    <property type="entry name" value="TMRNA-BINDING COMPONENT OF TRANS-TRANSLATION TAGGING COMPLEX"/>
    <property type="match status" value="1"/>
</dbReference>
<gene>
    <name evidence="3" type="primary">smpB</name>
    <name evidence="3" type="ORF">SCFA_60010</name>
</gene>
<evidence type="ECO:0000313" key="3">
    <source>
        <dbReference type="EMBL" id="VFU16986.1"/>
    </source>
</evidence>
<keyword evidence="2" id="KW-0694">RNA-binding</keyword>
<dbReference type="NCBIfam" id="TIGR00086">
    <property type="entry name" value="smpB"/>
    <property type="match status" value="1"/>
</dbReference>
<dbReference type="InterPro" id="IPR023620">
    <property type="entry name" value="SmpB"/>
</dbReference>
<dbReference type="AlphaFoldDB" id="A0A485M4A5"/>
<dbReference type="GO" id="GO:0005829">
    <property type="term" value="C:cytosol"/>
    <property type="evidence" value="ECO:0007669"/>
    <property type="project" value="TreeGrafter"/>
</dbReference>
<dbReference type="NCBIfam" id="NF003843">
    <property type="entry name" value="PRK05422.1"/>
    <property type="match status" value="1"/>
</dbReference>
<dbReference type="EMBL" id="CAADRM010000125">
    <property type="protein sequence ID" value="VFU16986.1"/>
    <property type="molecule type" value="Genomic_DNA"/>
</dbReference>
<dbReference type="InterPro" id="IPR000037">
    <property type="entry name" value="SsrA-bd_prot"/>
</dbReference>
<dbReference type="CDD" id="cd09294">
    <property type="entry name" value="SmpB"/>
    <property type="match status" value="1"/>
</dbReference>
<keyword evidence="1" id="KW-0963">Cytoplasm</keyword>
<dbReference type="Pfam" id="PF01668">
    <property type="entry name" value="SmpB"/>
    <property type="match status" value="1"/>
</dbReference>
<name>A0A485M4A5_9ZZZZ</name>
<reference evidence="3" key="1">
    <citation type="submission" date="2019-03" db="EMBL/GenBank/DDBJ databases">
        <authorList>
            <person name="Hao L."/>
        </authorList>
    </citation>
    <scope>NUCLEOTIDE SEQUENCE</scope>
</reference>
<evidence type="ECO:0000256" key="2">
    <source>
        <dbReference type="ARBA" id="ARBA00022884"/>
    </source>
</evidence>
<dbReference type="GO" id="GO:0070930">
    <property type="term" value="P:trans-translation-dependent protein tagging"/>
    <property type="evidence" value="ECO:0007669"/>
    <property type="project" value="TreeGrafter"/>
</dbReference>
<accession>A0A485M4A5</accession>
<proteinExistence type="inferred from homology"/>
<organism evidence="3">
    <name type="scientific">anaerobic digester metagenome</name>
    <dbReference type="NCBI Taxonomy" id="1263854"/>
    <lineage>
        <taxon>unclassified sequences</taxon>
        <taxon>metagenomes</taxon>
        <taxon>ecological metagenomes</taxon>
    </lineage>
</organism>
<evidence type="ECO:0000256" key="1">
    <source>
        <dbReference type="ARBA" id="ARBA00022490"/>
    </source>
</evidence>
<protein>
    <submittedName>
        <fullName evidence="3">SsrA-binding protein</fullName>
    </submittedName>
</protein>
<dbReference type="PANTHER" id="PTHR30308:SF2">
    <property type="entry name" value="SSRA-BINDING PROTEIN"/>
    <property type="match status" value="1"/>
</dbReference>
<dbReference type="HAMAP" id="MF_00023">
    <property type="entry name" value="SmpB"/>
    <property type="match status" value="1"/>
</dbReference>
<dbReference type="SUPFAM" id="SSF74982">
    <property type="entry name" value="Small protein B (SmpB)"/>
    <property type="match status" value="1"/>
</dbReference>